<name>A0A286GQ88_9PROT</name>
<dbReference type="Gene3D" id="1.10.287.110">
    <property type="entry name" value="DnaJ domain"/>
    <property type="match status" value="1"/>
</dbReference>
<proteinExistence type="predicted"/>
<keyword evidence="4" id="KW-1185">Reference proteome</keyword>
<dbReference type="InterPro" id="IPR036869">
    <property type="entry name" value="J_dom_sf"/>
</dbReference>
<dbReference type="FunFam" id="2.60.260.20:FF:000013">
    <property type="entry name" value="DnaJ subfamily B member 11"/>
    <property type="match status" value="1"/>
</dbReference>
<evidence type="ECO:0000313" key="4">
    <source>
        <dbReference type="Proteomes" id="UP000219621"/>
    </source>
</evidence>
<evidence type="ECO:0000313" key="3">
    <source>
        <dbReference type="EMBL" id="SOD97144.1"/>
    </source>
</evidence>
<gene>
    <name evidence="3" type="ORF">SAMN05421508_106273</name>
</gene>
<dbReference type="InterPro" id="IPR008971">
    <property type="entry name" value="HSP40/DnaJ_pept-bd"/>
</dbReference>
<dbReference type="AlphaFoldDB" id="A0A286GQ88"/>
<dbReference type="SUPFAM" id="SSF46565">
    <property type="entry name" value="Chaperone J-domain"/>
    <property type="match status" value="1"/>
</dbReference>
<dbReference type="GO" id="GO:0051082">
    <property type="term" value="F:unfolded protein binding"/>
    <property type="evidence" value="ECO:0007669"/>
    <property type="project" value="InterPro"/>
</dbReference>
<evidence type="ECO:0000256" key="1">
    <source>
        <dbReference type="SAM" id="MobiDB-lite"/>
    </source>
</evidence>
<dbReference type="InterPro" id="IPR002939">
    <property type="entry name" value="DnaJ_C"/>
</dbReference>
<evidence type="ECO:0000259" key="2">
    <source>
        <dbReference type="PROSITE" id="PS50076"/>
    </source>
</evidence>
<feature type="region of interest" description="Disordered" evidence="1">
    <location>
        <begin position="71"/>
        <end position="103"/>
    </location>
</feature>
<dbReference type="Gene3D" id="2.60.260.20">
    <property type="entry name" value="Urease metallochaperone UreE, N-terminal domain"/>
    <property type="match status" value="2"/>
</dbReference>
<dbReference type="CDD" id="cd06257">
    <property type="entry name" value="DnaJ"/>
    <property type="match status" value="1"/>
</dbReference>
<dbReference type="Pfam" id="PF01556">
    <property type="entry name" value="DnaJ_C"/>
    <property type="match status" value="1"/>
</dbReference>
<dbReference type="PRINTS" id="PR00625">
    <property type="entry name" value="JDOMAIN"/>
</dbReference>
<dbReference type="RefSeq" id="WP_097280025.1">
    <property type="nucleotide sequence ID" value="NZ_OCNJ01000006.1"/>
</dbReference>
<dbReference type="GO" id="GO:0042026">
    <property type="term" value="P:protein refolding"/>
    <property type="evidence" value="ECO:0007669"/>
    <property type="project" value="TreeGrafter"/>
</dbReference>
<dbReference type="SUPFAM" id="SSF49493">
    <property type="entry name" value="HSP40/DnaJ peptide-binding domain"/>
    <property type="match status" value="2"/>
</dbReference>
<accession>A0A286GQ88</accession>
<dbReference type="EMBL" id="OCNJ01000006">
    <property type="protein sequence ID" value="SOD97144.1"/>
    <property type="molecule type" value="Genomic_DNA"/>
</dbReference>
<dbReference type="CDD" id="cd10747">
    <property type="entry name" value="DnaJ_C"/>
    <property type="match status" value="1"/>
</dbReference>
<dbReference type="Pfam" id="PF00226">
    <property type="entry name" value="DnaJ"/>
    <property type="match status" value="1"/>
</dbReference>
<dbReference type="PANTHER" id="PTHR43096">
    <property type="entry name" value="DNAJ HOMOLOG 1, MITOCHONDRIAL-RELATED"/>
    <property type="match status" value="1"/>
</dbReference>
<reference evidence="3 4" key="1">
    <citation type="submission" date="2017-09" db="EMBL/GenBank/DDBJ databases">
        <authorList>
            <person name="Ehlers B."/>
            <person name="Leendertz F.H."/>
        </authorList>
    </citation>
    <scope>NUCLEOTIDE SEQUENCE [LARGE SCALE GENOMIC DNA]</scope>
    <source>
        <strain evidence="3 4">USBA 140</strain>
    </source>
</reference>
<sequence>MRDPYSVLGVSHTATQDDVKKAFRRLARTMHPDLHPDDAQAADRFKEINAAYGILGDADKRAKFDRGEIDAAGNPRAPFGFGGGRGGRAGGPGGRGRPGAGGRTGGPFGFDFDSTFADDDLFNEIFTRASKAKADAQAKSQPKGPDSHYRLKVSFREAALGATRRIRLTNGKTLDVRIPPRSEDGRTLRLKGQGLSAISGGPAGDALVEISIKDTDVWKREGDDVIAEVPVTLKEAVLGGKITVPTLTGKVAVTVPEGANSGTVLRLRGKGLPKEGDEGGHGDYLVRLRIVLPDPKDAALKDFCDRWNPAGDEDLRKKLFEEE</sequence>
<dbReference type="PANTHER" id="PTHR43096:SF10">
    <property type="entry name" value="CHAPERONE PROTEIN DNAJ A6, CHLOROPLASTIC"/>
    <property type="match status" value="1"/>
</dbReference>
<dbReference type="GO" id="GO:0005737">
    <property type="term" value="C:cytoplasm"/>
    <property type="evidence" value="ECO:0007669"/>
    <property type="project" value="TreeGrafter"/>
</dbReference>
<dbReference type="PROSITE" id="PS50076">
    <property type="entry name" value="DNAJ_2"/>
    <property type="match status" value="1"/>
</dbReference>
<dbReference type="SMART" id="SM00271">
    <property type="entry name" value="DnaJ"/>
    <property type="match status" value="1"/>
</dbReference>
<feature type="domain" description="J" evidence="2">
    <location>
        <begin position="3"/>
        <end position="68"/>
    </location>
</feature>
<dbReference type="OrthoDB" id="9779889at2"/>
<protein>
    <submittedName>
        <fullName evidence="3">DnaJ domain-containing protein</fullName>
    </submittedName>
</protein>
<organism evidence="3 4">
    <name type="scientific">Caenispirillum bisanense</name>
    <dbReference type="NCBI Taxonomy" id="414052"/>
    <lineage>
        <taxon>Bacteria</taxon>
        <taxon>Pseudomonadati</taxon>
        <taxon>Pseudomonadota</taxon>
        <taxon>Alphaproteobacteria</taxon>
        <taxon>Rhodospirillales</taxon>
        <taxon>Novispirillaceae</taxon>
        <taxon>Caenispirillum</taxon>
    </lineage>
</organism>
<dbReference type="Proteomes" id="UP000219621">
    <property type="component" value="Unassembled WGS sequence"/>
</dbReference>
<feature type="compositionally biased region" description="Gly residues" evidence="1">
    <location>
        <begin position="80"/>
        <end position="103"/>
    </location>
</feature>
<dbReference type="InterPro" id="IPR001623">
    <property type="entry name" value="DnaJ_domain"/>
</dbReference>